<dbReference type="EMBL" id="JAIXMP010000048">
    <property type="protein sequence ID" value="KAI9246050.1"/>
    <property type="molecule type" value="Genomic_DNA"/>
</dbReference>
<proteinExistence type="predicted"/>
<reference evidence="1" key="1">
    <citation type="journal article" date="2022" name="IScience">
        <title>Evolution of zygomycete secretomes and the origins of terrestrial fungal ecologies.</title>
        <authorList>
            <person name="Chang Y."/>
            <person name="Wang Y."/>
            <person name="Mondo S."/>
            <person name="Ahrendt S."/>
            <person name="Andreopoulos W."/>
            <person name="Barry K."/>
            <person name="Beard J."/>
            <person name="Benny G.L."/>
            <person name="Blankenship S."/>
            <person name="Bonito G."/>
            <person name="Cuomo C."/>
            <person name="Desiro A."/>
            <person name="Gervers K.A."/>
            <person name="Hundley H."/>
            <person name="Kuo A."/>
            <person name="LaButti K."/>
            <person name="Lang B.F."/>
            <person name="Lipzen A."/>
            <person name="O'Donnell K."/>
            <person name="Pangilinan J."/>
            <person name="Reynolds N."/>
            <person name="Sandor L."/>
            <person name="Smith M.E."/>
            <person name="Tsang A."/>
            <person name="Grigoriev I.V."/>
            <person name="Stajich J.E."/>
            <person name="Spatafora J.W."/>
        </authorList>
    </citation>
    <scope>NUCLEOTIDE SEQUENCE</scope>
    <source>
        <strain evidence="1">RSA 2281</strain>
    </source>
</reference>
<sequence length="376" mass="42916">MTTTTTNTIATNTKSLLPLKQHEHQQLGLSCINEKNNIPVLPNELLVQVIGFTSQTDLAPYLFVSRFTYTLICPRVYRKVVFPDDESKISMTEIIQFCHKYGASLETIKLPQGRYYTDTFYSLLFTKFCPQLTFLQSSMTPKQVQKYRKPTMTFMLTPIRTTTTNTLSISIHNNNNTLYHNNHNNNHNNVNHNNDHEGILLGSDDGMEEGEDDILPLDCCSSCLIFPTMTNLRENGEEEDHSSTMMHISHYFHHPGALRNGILPTYGEELLSLTLNRYDVLTASVAKLIIAKCPRLRYLVAPAVKAEGLWMILRWCDTLVTVIVGLQADDQEDVFNDLENEKAVATIAHYKRVWCVHSHLDFADHSSWHIGIIPRK</sequence>
<evidence type="ECO:0008006" key="3">
    <source>
        <dbReference type="Google" id="ProtNLM"/>
    </source>
</evidence>
<dbReference type="AlphaFoldDB" id="A0AAD5JX17"/>
<gene>
    <name evidence="1" type="ORF">BDA99DRAFT_527348</name>
</gene>
<reference evidence="1" key="2">
    <citation type="submission" date="2023-02" db="EMBL/GenBank/DDBJ databases">
        <authorList>
            <consortium name="DOE Joint Genome Institute"/>
            <person name="Mondo S.J."/>
            <person name="Chang Y."/>
            <person name="Wang Y."/>
            <person name="Ahrendt S."/>
            <person name="Andreopoulos W."/>
            <person name="Barry K."/>
            <person name="Beard J."/>
            <person name="Benny G.L."/>
            <person name="Blankenship S."/>
            <person name="Bonito G."/>
            <person name="Cuomo C."/>
            <person name="Desiro A."/>
            <person name="Gervers K.A."/>
            <person name="Hundley H."/>
            <person name="Kuo A."/>
            <person name="LaButti K."/>
            <person name="Lang B.F."/>
            <person name="Lipzen A."/>
            <person name="O'Donnell K."/>
            <person name="Pangilinan J."/>
            <person name="Reynolds N."/>
            <person name="Sandor L."/>
            <person name="Smith M.W."/>
            <person name="Tsang A."/>
            <person name="Grigoriev I.V."/>
            <person name="Stajich J.E."/>
            <person name="Spatafora J.W."/>
        </authorList>
    </citation>
    <scope>NUCLEOTIDE SEQUENCE</scope>
    <source>
        <strain evidence="1">RSA 2281</strain>
    </source>
</reference>
<accession>A0AAD5JX17</accession>
<comment type="caution">
    <text evidence="1">The sequence shown here is derived from an EMBL/GenBank/DDBJ whole genome shotgun (WGS) entry which is preliminary data.</text>
</comment>
<name>A0AAD5JX17_9FUNG</name>
<evidence type="ECO:0000313" key="1">
    <source>
        <dbReference type="EMBL" id="KAI9246050.1"/>
    </source>
</evidence>
<dbReference type="Proteomes" id="UP001209540">
    <property type="component" value="Unassembled WGS sequence"/>
</dbReference>
<protein>
    <recommendedName>
        <fullName evidence="3">F-box domain-containing protein</fullName>
    </recommendedName>
</protein>
<keyword evidence="2" id="KW-1185">Reference proteome</keyword>
<organism evidence="1 2">
    <name type="scientific">Phascolomyces articulosus</name>
    <dbReference type="NCBI Taxonomy" id="60185"/>
    <lineage>
        <taxon>Eukaryota</taxon>
        <taxon>Fungi</taxon>
        <taxon>Fungi incertae sedis</taxon>
        <taxon>Mucoromycota</taxon>
        <taxon>Mucoromycotina</taxon>
        <taxon>Mucoromycetes</taxon>
        <taxon>Mucorales</taxon>
        <taxon>Lichtheimiaceae</taxon>
        <taxon>Phascolomyces</taxon>
    </lineage>
</organism>
<evidence type="ECO:0000313" key="2">
    <source>
        <dbReference type="Proteomes" id="UP001209540"/>
    </source>
</evidence>